<feature type="domain" description="Ribbon-helix-helix protein CopG" evidence="1">
    <location>
        <begin position="3"/>
        <end position="39"/>
    </location>
</feature>
<name>A0A1W1C3L4_9ZZZZ</name>
<dbReference type="SUPFAM" id="SSF47598">
    <property type="entry name" value="Ribbon-helix-helix"/>
    <property type="match status" value="1"/>
</dbReference>
<protein>
    <recommendedName>
        <fullName evidence="1">Ribbon-helix-helix protein CopG domain-containing protein</fullName>
    </recommendedName>
</protein>
<dbReference type="InterPro" id="IPR010985">
    <property type="entry name" value="Ribbon_hlx_hlx"/>
</dbReference>
<dbReference type="InterPro" id="IPR002145">
    <property type="entry name" value="CopG"/>
</dbReference>
<accession>A0A1W1C3L4</accession>
<dbReference type="EMBL" id="FPHB01000048">
    <property type="protein sequence ID" value="SFV60359.1"/>
    <property type="molecule type" value="Genomic_DNA"/>
</dbReference>
<dbReference type="GO" id="GO:0006355">
    <property type="term" value="P:regulation of DNA-templated transcription"/>
    <property type="evidence" value="ECO:0007669"/>
    <property type="project" value="InterPro"/>
</dbReference>
<organism evidence="2">
    <name type="scientific">hydrothermal vent metagenome</name>
    <dbReference type="NCBI Taxonomy" id="652676"/>
    <lineage>
        <taxon>unclassified sequences</taxon>
        <taxon>metagenomes</taxon>
        <taxon>ecological metagenomes</taxon>
    </lineage>
</organism>
<dbReference type="Pfam" id="PF01402">
    <property type="entry name" value="RHH_1"/>
    <property type="match status" value="1"/>
</dbReference>
<gene>
    <name evidence="2" type="ORF">MNB_SM-7-744</name>
</gene>
<reference evidence="2" key="1">
    <citation type="submission" date="2016-10" db="EMBL/GenBank/DDBJ databases">
        <authorList>
            <person name="de Groot N.N."/>
        </authorList>
    </citation>
    <scope>NUCLEOTIDE SEQUENCE</scope>
</reference>
<proteinExistence type="predicted"/>
<dbReference type="Gene3D" id="1.10.1220.10">
    <property type="entry name" value="Met repressor-like"/>
    <property type="match status" value="1"/>
</dbReference>
<dbReference type="InterPro" id="IPR013321">
    <property type="entry name" value="Arc_rbn_hlx_hlx"/>
</dbReference>
<dbReference type="AlphaFoldDB" id="A0A1W1C3L4"/>
<evidence type="ECO:0000259" key="1">
    <source>
        <dbReference type="Pfam" id="PF01402"/>
    </source>
</evidence>
<sequence length="75" mass="8689">MKKAINIRMDEALLSELDNYAKELERSRTYLIEKAVSTYFDTLDEMISDKRIDEVKAGKTELYSLDEVAQQLGIK</sequence>
<evidence type="ECO:0000313" key="2">
    <source>
        <dbReference type="EMBL" id="SFV60359.1"/>
    </source>
</evidence>